<dbReference type="Gene3D" id="3.60.20.10">
    <property type="entry name" value="Glutamine Phosphoribosylpyrophosphate, subunit 1, domain 1"/>
    <property type="match status" value="1"/>
</dbReference>
<dbReference type="PROSITE" id="PS51278">
    <property type="entry name" value="GATASE_TYPE_2"/>
    <property type="match status" value="1"/>
</dbReference>
<dbReference type="CDD" id="cd01908">
    <property type="entry name" value="YafJ"/>
    <property type="match status" value="1"/>
</dbReference>
<reference evidence="3 4" key="1">
    <citation type="journal article" date="2013" name="Antonie Van Leeuwenhoek">
        <title>Dongia rigui sp. nov., isolated from freshwater of a large wetland in Korea.</title>
        <authorList>
            <person name="Baik K.S."/>
            <person name="Hwang Y.M."/>
            <person name="Choi J.S."/>
            <person name="Kwon J."/>
            <person name="Seong C.N."/>
        </authorList>
    </citation>
    <scope>NUCLEOTIDE SEQUENCE [LARGE SCALE GENOMIC DNA]</scope>
    <source>
        <strain evidence="3 4">04SU4-P</strain>
    </source>
</reference>
<name>A0ABU5DTK4_9PROT</name>
<evidence type="ECO:0000313" key="4">
    <source>
        <dbReference type="Proteomes" id="UP001271769"/>
    </source>
</evidence>
<dbReference type="InterPro" id="IPR029055">
    <property type="entry name" value="Ntn_hydrolases_N"/>
</dbReference>
<dbReference type="EMBL" id="JAXCLX010000001">
    <property type="protein sequence ID" value="MDY0870304.1"/>
    <property type="molecule type" value="Genomic_DNA"/>
</dbReference>
<dbReference type="RefSeq" id="WP_320498462.1">
    <property type="nucleotide sequence ID" value="NZ_JAXCLX010000001.1"/>
</dbReference>
<keyword evidence="1 3" id="KW-0315">Glutamine amidotransferase</keyword>
<keyword evidence="4" id="KW-1185">Reference proteome</keyword>
<dbReference type="InterPro" id="IPR026869">
    <property type="entry name" value="EgtC-like"/>
</dbReference>
<feature type="domain" description="Glutamine amidotransferase type-2" evidence="2">
    <location>
        <begin position="2"/>
        <end position="257"/>
    </location>
</feature>
<dbReference type="InterPro" id="IPR017932">
    <property type="entry name" value="GATase_2_dom"/>
</dbReference>
<dbReference type="Pfam" id="PF13230">
    <property type="entry name" value="GATase_4"/>
    <property type="match status" value="1"/>
</dbReference>
<dbReference type="PANTHER" id="PTHR43187">
    <property type="entry name" value="GLUTAMINE AMIDOTRANSFERASE DUG3-RELATED"/>
    <property type="match status" value="1"/>
</dbReference>
<evidence type="ECO:0000313" key="3">
    <source>
        <dbReference type="EMBL" id="MDY0870304.1"/>
    </source>
</evidence>
<organism evidence="3 4">
    <name type="scientific">Dongia rigui</name>
    <dbReference type="NCBI Taxonomy" id="940149"/>
    <lineage>
        <taxon>Bacteria</taxon>
        <taxon>Pseudomonadati</taxon>
        <taxon>Pseudomonadota</taxon>
        <taxon>Alphaproteobacteria</taxon>
        <taxon>Rhodospirillales</taxon>
        <taxon>Dongiaceae</taxon>
        <taxon>Dongia</taxon>
    </lineage>
</organism>
<dbReference type="Proteomes" id="UP001271769">
    <property type="component" value="Unassembled WGS sequence"/>
</dbReference>
<sequence length="257" mass="29253">MCRWLTYCGEPIYLDSVIFEKENSLIQQSINARRSHVTTNGDGFGIGWYAERPVPGTYRDILPAWNDANLRSIAHQIRSGLFMAHVRASTGTATSRANCHPFAHGKWLFMHNGQIGGYDRIRRKIEALVDDPFYVHRLGTTDSELIFYLMLSMGLDKDPMSAVQKSLAAVVELMRQAEIKEALRFTSVFTNGTHIFAVRYATDEAPPSLFWRYENDQLLIVSEPLDDDQRCWHEVPAGQIIVTERNTRVDMVPFLAA</sequence>
<evidence type="ECO:0000259" key="2">
    <source>
        <dbReference type="PROSITE" id="PS51278"/>
    </source>
</evidence>
<gene>
    <name evidence="3" type="ORF">SMD31_00130</name>
</gene>
<proteinExistence type="predicted"/>
<comment type="caution">
    <text evidence="3">The sequence shown here is derived from an EMBL/GenBank/DDBJ whole genome shotgun (WGS) entry which is preliminary data.</text>
</comment>
<accession>A0ABU5DTK4</accession>
<dbReference type="SUPFAM" id="SSF56235">
    <property type="entry name" value="N-terminal nucleophile aminohydrolases (Ntn hydrolases)"/>
    <property type="match status" value="1"/>
</dbReference>
<protein>
    <submittedName>
        <fullName evidence="3">Class II glutamine amidotransferase</fullName>
    </submittedName>
</protein>
<dbReference type="PANTHER" id="PTHR43187:SF1">
    <property type="entry name" value="GLUTAMINE AMIDOTRANSFERASE DUG3-RELATED"/>
    <property type="match status" value="1"/>
</dbReference>
<dbReference type="InterPro" id="IPR052373">
    <property type="entry name" value="Gamma-glu_amide_hydrolase"/>
</dbReference>
<evidence type="ECO:0000256" key="1">
    <source>
        <dbReference type="ARBA" id="ARBA00022962"/>
    </source>
</evidence>